<evidence type="ECO:0000313" key="1">
    <source>
        <dbReference type="EMBL" id="MBI1755981.1"/>
    </source>
</evidence>
<reference evidence="1" key="1">
    <citation type="submission" date="2020-07" db="EMBL/GenBank/DDBJ databases">
        <title>Huge and variable diversity of episymbiotic CPR bacteria and DPANN archaea in groundwater ecosystems.</title>
        <authorList>
            <person name="He C.Y."/>
            <person name="Keren R."/>
            <person name="Whittaker M."/>
            <person name="Farag I.F."/>
            <person name="Doudna J."/>
            <person name="Cate J.H.D."/>
            <person name="Banfield J.F."/>
        </authorList>
    </citation>
    <scope>NUCLEOTIDE SEQUENCE</scope>
    <source>
        <strain evidence="1">NC_groundwater_17_Pr7_B-0.1um_64_12</strain>
    </source>
</reference>
<dbReference type="AlphaFoldDB" id="A0A931LZB7"/>
<protein>
    <submittedName>
        <fullName evidence="1">Uncharacterized protein</fullName>
    </submittedName>
</protein>
<organism evidence="1 2">
    <name type="scientific">Fimbriimonas ginsengisoli</name>
    <dbReference type="NCBI Taxonomy" id="1005039"/>
    <lineage>
        <taxon>Bacteria</taxon>
        <taxon>Bacillati</taxon>
        <taxon>Armatimonadota</taxon>
        <taxon>Fimbriimonadia</taxon>
        <taxon>Fimbriimonadales</taxon>
        <taxon>Fimbriimonadaceae</taxon>
        <taxon>Fimbriimonas</taxon>
    </lineage>
</organism>
<name>A0A931LZB7_FIMGI</name>
<dbReference type="Proteomes" id="UP000727962">
    <property type="component" value="Unassembled WGS sequence"/>
</dbReference>
<dbReference type="EMBL" id="JACOSL010000017">
    <property type="protein sequence ID" value="MBI1755981.1"/>
    <property type="molecule type" value="Genomic_DNA"/>
</dbReference>
<gene>
    <name evidence="1" type="ORF">HYR64_02610</name>
</gene>
<accession>A0A931LZB7</accession>
<sequence>MGSGEGRTATAASLVEALRSYIDETVRITGSTEAVRPGHRVKFHWPPHPVSYEFHISPTAWSERAHFEAYGDTFAVEVARSSHGVFGRSPELWHEDRGDTVEEMLSNLRASAEPLFARQLAINRTLNRKGRFKGHVRELPPEDLIKLLYCEDRDVANEGRIELETHASSRLFTDALIEVLRDKRHPHRRIAQWCALDLFEDLPSFCPDEASRSEAVRAIEAFLWDAEDDYARAAFKAGVVLGGHVPGDQGEIALLRCLDAPSRYGSRSAIHGLFHVVEWRPDRRADVVAALRTHGEREGDEQLSKFALRLADDIESGAFDHVAEPVFPEEG</sequence>
<evidence type="ECO:0000313" key="2">
    <source>
        <dbReference type="Proteomes" id="UP000727962"/>
    </source>
</evidence>
<proteinExistence type="predicted"/>
<comment type="caution">
    <text evidence="1">The sequence shown here is derived from an EMBL/GenBank/DDBJ whole genome shotgun (WGS) entry which is preliminary data.</text>
</comment>